<evidence type="ECO:0000256" key="5">
    <source>
        <dbReference type="ARBA" id="ARBA00023033"/>
    </source>
</evidence>
<dbReference type="GO" id="GO:0004497">
    <property type="term" value="F:monooxygenase activity"/>
    <property type="evidence" value="ECO:0007669"/>
    <property type="project" value="UniProtKB-KW"/>
</dbReference>
<dbReference type="PANTHER" id="PTHR47947">
    <property type="entry name" value="CYTOCHROME P450 82C3-RELATED"/>
    <property type="match status" value="1"/>
</dbReference>
<accession>A0AAD8IW83</accession>
<reference evidence="7" key="1">
    <citation type="submission" date="2023-02" db="EMBL/GenBank/DDBJ databases">
        <title>Genome of toxic invasive species Heracleum sosnowskyi carries increased number of genes despite the absence of recent whole-genome duplications.</title>
        <authorList>
            <person name="Schelkunov M."/>
            <person name="Shtratnikova V."/>
            <person name="Makarenko M."/>
            <person name="Klepikova A."/>
            <person name="Omelchenko D."/>
            <person name="Novikova G."/>
            <person name="Obukhova E."/>
            <person name="Bogdanov V."/>
            <person name="Penin A."/>
            <person name="Logacheva M."/>
        </authorList>
    </citation>
    <scope>NUCLEOTIDE SEQUENCE</scope>
    <source>
        <strain evidence="7">Hsosn_3</strain>
        <tissue evidence="7">Leaf</tissue>
    </source>
</reference>
<comment type="caution">
    <text evidence="7">The sequence shown here is derived from an EMBL/GenBank/DDBJ whole genome shotgun (WGS) entry which is preliminary data.</text>
</comment>
<dbReference type="GO" id="GO:0020037">
    <property type="term" value="F:heme binding"/>
    <property type="evidence" value="ECO:0007669"/>
    <property type="project" value="InterPro"/>
</dbReference>
<keyword evidence="3" id="KW-0560">Oxidoreductase</keyword>
<dbReference type="InterPro" id="IPR001128">
    <property type="entry name" value="Cyt_P450"/>
</dbReference>
<reference evidence="7" key="2">
    <citation type="submission" date="2023-05" db="EMBL/GenBank/DDBJ databases">
        <authorList>
            <person name="Schelkunov M.I."/>
        </authorList>
    </citation>
    <scope>NUCLEOTIDE SEQUENCE</scope>
    <source>
        <strain evidence="7">Hsosn_3</strain>
        <tissue evidence="7">Leaf</tissue>
    </source>
</reference>
<dbReference type="GO" id="GO:0009805">
    <property type="term" value="P:coumarin biosynthetic process"/>
    <property type="evidence" value="ECO:0007669"/>
    <property type="project" value="UniProtKB-ARBA"/>
</dbReference>
<dbReference type="PRINTS" id="PR00463">
    <property type="entry name" value="EP450I"/>
</dbReference>
<evidence type="ECO:0000256" key="4">
    <source>
        <dbReference type="ARBA" id="ARBA00023004"/>
    </source>
</evidence>
<feature type="transmembrane region" description="Helical" evidence="6">
    <location>
        <begin position="7"/>
        <end position="25"/>
    </location>
</feature>
<dbReference type="PANTHER" id="PTHR47947:SF24">
    <property type="entry name" value="ISOFLAVONE 2'-HYDROXYLASE-LIKE"/>
    <property type="match status" value="1"/>
</dbReference>
<keyword evidence="6" id="KW-1133">Transmembrane helix</keyword>
<sequence>MDIAHLFYMYLPLILALYVITRHLIHKLLNFPPTPFPVIPLIGHLYLLKKPLQKTLSNLSDSYGPVFFLWLGSRPVLVVSSVSAAEECFTKNDINFANRPQFLYAKYLGNNYTSLIWAPYGDHWRNLRGISSIELLSSYRLQKLSQIRLDEVQTLMHKLFLSCNENKYQTLQMKPALSKLMFNVMTRMIAGKRYFGENTLKSEEAKRFQEIIAESSVLVGASNTGDFMPFIRWFVLNKMEKRLKNLHKKRDELAQKWIDEFRDKLSDNSGESEDKSMIEVLLSLQQREPDYYTDETIKSLMLIYRVQFL</sequence>
<keyword evidence="5" id="KW-0503">Monooxygenase</keyword>
<dbReference type="InterPro" id="IPR036396">
    <property type="entry name" value="Cyt_P450_sf"/>
</dbReference>
<protein>
    <submittedName>
        <fullName evidence="7">Isoflavone 2'-hydroxylase</fullName>
    </submittedName>
</protein>
<gene>
    <name evidence="7" type="ORF">POM88_011434</name>
</gene>
<dbReference type="AlphaFoldDB" id="A0AAD8IW83"/>
<organism evidence="7 8">
    <name type="scientific">Heracleum sosnowskyi</name>
    <dbReference type="NCBI Taxonomy" id="360622"/>
    <lineage>
        <taxon>Eukaryota</taxon>
        <taxon>Viridiplantae</taxon>
        <taxon>Streptophyta</taxon>
        <taxon>Embryophyta</taxon>
        <taxon>Tracheophyta</taxon>
        <taxon>Spermatophyta</taxon>
        <taxon>Magnoliopsida</taxon>
        <taxon>eudicotyledons</taxon>
        <taxon>Gunneridae</taxon>
        <taxon>Pentapetalae</taxon>
        <taxon>asterids</taxon>
        <taxon>campanulids</taxon>
        <taxon>Apiales</taxon>
        <taxon>Apiaceae</taxon>
        <taxon>Apioideae</taxon>
        <taxon>apioid superclade</taxon>
        <taxon>Tordylieae</taxon>
        <taxon>Tordyliinae</taxon>
        <taxon>Heracleum</taxon>
    </lineage>
</organism>
<evidence type="ECO:0000256" key="6">
    <source>
        <dbReference type="SAM" id="Phobius"/>
    </source>
</evidence>
<evidence type="ECO:0000256" key="3">
    <source>
        <dbReference type="ARBA" id="ARBA00023002"/>
    </source>
</evidence>
<evidence type="ECO:0000313" key="7">
    <source>
        <dbReference type="EMBL" id="KAK1392378.1"/>
    </source>
</evidence>
<dbReference type="Pfam" id="PF00067">
    <property type="entry name" value="p450"/>
    <property type="match status" value="1"/>
</dbReference>
<name>A0AAD8IW83_9APIA</name>
<keyword evidence="1" id="KW-0349">Heme</keyword>
<dbReference type="InterPro" id="IPR050651">
    <property type="entry name" value="Plant_Cytochrome_P450_Monoox"/>
</dbReference>
<keyword evidence="6" id="KW-0812">Transmembrane</keyword>
<evidence type="ECO:0000313" key="8">
    <source>
        <dbReference type="Proteomes" id="UP001237642"/>
    </source>
</evidence>
<keyword evidence="8" id="KW-1185">Reference proteome</keyword>
<dbReference type="Proteomes" id="UP001237642">
    <property type="component" value="Unassembled WGS sequence"/>
</dbReference>
<evidence type="ECO:0000256" key="1">
    <source>
        <dbReference type="ARBA" id="ARBA00022617"/>
    </source>
</evidence>
<dbReference type="EMBL" id="JAUIZM010000003">
    <property type="protein sequence ID" value="KAK1392378.1"/>
    <property type="molecule type" value="Genomic_DNA"/>
</dbReference>
<evidence type="ECO:0000256" key="2">
    <source>
        <dbReference type="ARBA" id="ARBA00022723"/>
    </source>
</evidence>
<dbReference type="SUPFAM" id="SSF48264">
    <property type="entry name" value="Cytochrome P450"/>
    <property type="match status" value="1"/>
</dbReference>
<keyword evidence="6" id="KW-0472">Membrane</keyword>
<proteinExistence type="predicted"/>
<keyword evidence="4" id="KW-0408">Iron</keyword>
<keyword evidence="2" id="KW-0479">Metal-binding</keyword>
<dbReference type="Gene3D" id="1.10.630.10">
    <property type="entry name" value="Cytochrome P450"/>
    <property type="match status" value="1"/>
</dbReference>
<dbReference type="GO" id="GO:0016705">
    <property type="term" value="F:oxidoreductase activity, acting on paired donors, with incorporation or reduction of molecular oxygen"/>
    <property type="evidence" value="ECO:0007669"/>
    <property type="project" value="InterPro"/>
</dbReference>
<dbReference type="GO" id="GO:0005506">
    <property type="term" value="F:iron ion binding"/>
    <property type="evidence" value="ECO:0007669"/>
    <property type="project" value="InterPro"/>
</dbReference>
<dbReference type="InterPro" id="IPR002401">
    <property type="entry name" value="Cyt_P450_E_grp-I"/>
</dbReference>